<evidence type="ECO:0000313" key="2">
    <source>
        <dbReference type="EMBL" id="AGH17345.1"/>
    </source>
</evidence>
<keyword evidence="1" id="KW-0472">Membrane</keyword>
<feature type="transmembrane region" description="Helical" evidence="1">
    <location>
        <begin position="12"/>
        <end position="29"/>
    </location>
</feature>
<feature type="transmembrane region" description="Helical" evidence="1">
    <location>
        <begin position="63"/>
        <end position="82"/>
    </location>
</feature>
<feature type="transmembrane region" description="Helical" evidence="1">
    <location>
        <begin position="35"/>
        <end position="54"/>
    </location>
</feature>
<sequence length="86" mass="10208">MILKNSTKLLLRGRNIVIFISFIDSIILWCQHSRHVDFVIDSLMNLALIMLIVLCRPVSHRRFFALLFIYLIIIFRFMLLIVKAVF</sequence>
<gene>
    <name evidence="2" type="ORF">WSI_04885</name>
</gene>
<reference evidence="2 3" key="1">
    <citation type="journal article" date="2013" name="Genome Announc.">
        <title>Complete Genome Sequence of a Chinese Strain of 'Candidatus Liberibacter asiaticus'.</title>
        <authorList>
            <person name="Lin H."/>
            <person name="Han C.S."/>
            <person name="Liu B."/>
            <person name="Lou B."/>
            <person name="Bai X."/>
            <person name="Deng C."/>
            <person name="Civerolo E.L."/>
            <person name="Gupta G."/>
        </authorList>
    </citation>
    <scope>NUCLEOTIDE SEQUENCE [LARGE SCALE GENOMIC DNA]</scope>
    <source>
        <strain evidence="3">gxpsy</strain>
    </source>
</reference>
<keyword evidence="1" id="KW-0812">Transmembrane</keyword>
<dbReference type="EMBL" id="CP004005">
    <property type="protein sequence ID" value="AGH17345.1"/>
    <property type="molecule type" value="Genomic_DNA"/>
</dbReference>
<proteinExistence type="predicted"/>
<keyword evidence="3" id="KW-1185">Reference proteome</keyword>
<dbReference type="Proteomes" id="UP000011820">
    <property type="component" value="Chromosome"/>
</dbReference>
<keyword evidence="1" id="KW-1133">Transmembrane helix</keyword>
<protein>
    <submittedName>
        <fullName evidence="2">Uncharacterized protein</fullName>
    </submittedName>
</protein>
<evidence type="ECO:0000256" key="1">
    <source>
        <dbReference type="SAM" id="Phobius"/>
    </source>
</evidence>
<accession>A0ABN4B6V0</accession>
<organism evidence="2 3">
    <name type="scientific">Candidatus Liberibacter asiaticus str. gxpsy</name>
    <dbReference type="NCBI Taxonomy" id="1174529"/>
    <lineage>
        <taxon>Bacteria</taxon>
        <taxon>Pseudomonadati</taxon>
        <taxon>Pseudomonadota</taxon>
        <taxon>Alphaproteobacteria</taxon>
        <taxon>Hyphomicrobiales</taxon>
        <taxon>Rhizobiaceae</taxon>
        <taxon>Liberibacter</taxon>
    </lineage>
</organism>
<evidence type="ECO:0000313" key="3">
    <source>
        <dbReference type="Proteomes" id="UP000011820"/>
    </source>
</evidence>
<name>A0ABN4B6V0_LIBAS</name>